<comment type="caution">
    <text evidence="2">The sequence shown here is derived from an EMBL/GenBank/DDBJ whole genome shotgun (WGS) entry which is preliminary data.</text>
</comment>
<reference evidence="2 3" key="1">
    <citation type="journal article" date="2015" name="Genome Biol. Evol.">
        <title>Comparative Genomics of a Bacterivorous Green Alga Reveals Evolutionary Causalities and Consequences of Phago-Mixotrophic Mode of Nutrition.</title>
        <authorList>
            <person name="Burns J.A."/>
            <person name="Paasch A."/>
            <person name="Narechania A."/>
            <person name="Kim E."/>
        </authorList>
    </citation>
    <scope>NUCLEOTIDE SEQUENCE [LARGE SCALE GENOMIC DNA]</scope>
    <source>
        <strain evidence="2 3">PLY_AMNH</strain>
    </source>
</reference>
<dbReference type="Proteomes" id="UP001190700">
    <property type="component" value="Unassembled WGS sequence"/>
</dbReference>
<dbReference type="AlphaFoldDB" id="A0AAE0ELM7"/>
<proteinExistence type="predicted"/>
<gene>
    <name evidence="2" type="ORF">CYMTET_57073</name>
</gene>
<accession>A0AAE0ELM7</accession>
<dbReference type="EMBL" id="LGRX02035943">
    <property type="protein sequence ID" value="KAK3232569.1"/>
    <property type="molecule type" value="Genomic_DNA"/>
</dbReference>
<evidence type="ECO:0000313" key="2">
    <source>
        <dbReference type="EMBL" id="KAK3232569.1"/>
    </source>
</evidence>
<evidence type="ECO:0000313" key="3">
    <source>
        <dbReference type="Proteomes" id="UP001190700"/>
    </source>
</evidence>
<keyword evidence="3" id="KW-1185">Reference proteome</keyword>
<organism evidence="2 3">
    <name type="scientific">Cymbomonas tetramitiformis</name>
    <dbReference type="NCBI Taxonomy" id="36881"/>
    <lineage>
        <taxon>Eukaryota</taxon>
        <taxon>Viridiplantae</taxon>
        <taxon>Chlorophyta</taxon>
        <taxon>Pyramimonadophyceae</taxon>
        <taxon>Pyramimonadales</taxon>
        <taxon>Pyramimonadaceae</taxon>
        <taxon>Cymbomonas</taxon>
    </lineage>
</organism>
<name>A0AAE0ELM7_9CHLO</name>
<feature type="region of interest" description="Disordered" evidence="1">
    <location>
        <begin position="15"/>
        <end position="35"/>
    </location>
</feature>
<sequence>MATSIPTSVWEDLEPRYAGGTPGTAAAVRRVPGDDKAGRDDDILEKILSRLSDKIEAFIKTQRMGGAPAVLPKRNRKGLDGFRVGFSHDPRVGFDPGAKKAQAPRLLLTASQWRTAHLRYCTRTLALCQVYQAAADSGPQDAFAAAVEQHGAPDVVVKAGAASGGVDISAYGFGVVGQQVVPRQTHVQDGLMAHISVPAEEFPGGVELMPVRNAVTRTVPSVALCAPISAVREFLT</sequence>
<evidence type="ECO:0000256" key="1">
    <source>
        <dbReference type="SAM" id="MobiDB-lite"/>
    </source>
</evidence>
<protein>
    <submittedName>
        <fullName evidence="2">Uncharacterized protein</fullName>
    </submittedName>
</protein>